<dbReference type="Proteomes" id="UP000023623">
    <property type="component" value="Unassembled WGS sequence"/>
</dbReference>
<evidence type="ECO:0000313" key="2">
    <source>
        <dbReference type="EMBL" id="EZF73530.1"/>
    </source>
</evidence>
<keyword evidence="3" id="KW-1185">Reference proteome</keyword>
<sequence length="541" mass="59809">MKLSHLASLISVASLCSASPVHFEKRDNTSISAIQLSSDKSFHYELLRDLSLVPYEGSDVNEVLIAASEIKPGDFESYYTAFNKLATRVHQLAKAINITDHPISARNTFFKAATYYRSADFFLRGNWTDPRVYSLWDKHLEAFNAAISLLPVPGQRVTLHAKGDDLDSNFTIPIIFFGCGLPGPRSTIIMGNGFDGAQEKMYHVLGKAALDRGINVITYEGPGQPTVRREQKLGFIPQWDKVVTPVVDYAITRPEVRADAIGLMGLSFGGFLAPRAAAVEHRIAAVLALDGIYDFGESNLKPFPPKLKELFKSGPENAKLFDSILAEGLAEPSTETFTKWAVQQGLWSFNTESPFEWLSQTLKYNMDGFAQNITAPVFVGDAQNDQFFPGQAKILADRIGSKLTTYHEFSTADGAGEHCSVGASVLANQVVLDWFEDVALQSLNSVSFGEKVILPGECLVFEDSLVGVEAVRRAGMRVVWVPHPDLLAEHQDQQKEVLITSTGDFQTGDEWQHGEMPNDWGETVQTLEHFDYERYAIDLSG</sequence>
<dbReference type="PANTHER" id="PTHR22946:SF12">
    <property type="entry name" value="CONIDIAL PIGMENT BIOSYNTHESIS PROTEIN AYG1 (AFU_ORTHOLOGUE AFUA_2G17550)"/>
    <property type="match status" value="1"/>
</dbReference>
<feature type="chain" id="PRO_5001511920" description="AB hydrolase-1 domain-containing protein" evidence="1">
    <location>
        <begin position="19"/>
        <end position="541"/>
    </location>
</feature>
<dbReference type="SUPFAM" id="SSF53474">
    <property type="entry name" value="alpha/beta-Hydrolases"/>
    <property type="match status" value="1"/>
</dbReference>
<dbReference type="InterPro" id="IPR023214">
    <property type="entry name" value="HAD_sf"/>
</dbReference>
<evidence type="ECO:0000313" key="3">
    <source>
        <dbReference type="Proteomes" id="UP000023623"/>
    </source>
</evidence>
<protein>
    <recommendedName>
        <fullName evidence="4">AB hydrolase-1 domain-containing protein</fullName>
    </recommendedName>
</protein>
<dbReference type="SUPFAM" id="SSF56784">
    <property type="entry name" value="HAD-like"/>
    <property type="match status" value="1"/>
</dbReference>
<dbReference type="PANTHER" id="PTHR22946">
    <property type="entry name" value="DIENELACTONE HYDROLASE DOMAIN-CONTAINING PROTEIN-RELATED"/>
    <property type="match status" value="1"/>
</dbReference>
<dbReference type="InterPro" id="IPR029058">
    <property type="entry name" value="AB_hydrolase_fold"/>
</dbReference>
<evidence type="ECO:0000256" key="1">
    <source>
        <dbReference type="SAM" id="SignalP"/>
    </source>
</evidence>
<dbReference type="Gene3D" id="3.40.50.1820">
    <property type="entry name" value="alpha/beta hydrolase"/>
    <property type="match status" value="1"/>
</dbReference>
<dbReference type="HOGENOM" id="CLU_034451_1_0_1"/>
<organism evidence="2 3">
    <name type="scientific">Trichophyton soudanense CBS 452.61</name>
    <dbReference type="NCBI Taxonomy" id="1215331"/>
    <lineage>
        <taxon>Eukaryota</taxon>
        <taxon>Fungi</taxon>
        <taxon>Dikarya</taxon>
        <taxon>Ascomycota</taxon>
        <taxon>Pezizomycotina</taxon>
        <taxon>Eurotiomycetes</taxon>
        <taxon>Eurotiomycetidae</taxon>
        <taxon>Onygenales</taxon>
        <taxon>Arthrodermataceae</taxon>
        <taxon>Trichophyton</taxon>
    </lineage>
</organism>
<feature type="signal peptide" evidence="1">
    <location>
        <begin position="1"/>
        <end position="18"/>
    </location>
</feature>
<reference evidence="2 3" key="1">
    <citation type="submission" date="2014-02" db="EMBL/GenBank/DDBJ databases">
        <title>The Genome Sequence of Trichophyton rubrum (morphotype soudanense) CBS 452.61.</title>
        <authorList>
            <consortium name="The Broad Institute Genomics Platform"/>
            <person name="Cuomo C.A."/>
            <person name="White T.C."/>
            <person name="Graser Y."/>
            <person name="Martinez-Rossi N."/>
            <person name="Heitman J."/>
            <person name="Young S.K."/>
            <person name="Zeng Q."/>
            <person name="Gargeya S."/>
            <person name="Abouelleil A."/>
            <person name="Alvarado L."/>
            <person name="Chapman S.B."/>
            <person name="Gainer-Dewar J."/>
            <person name="Goldberg J."/>
            <person name="Griggs A."/>
            <person name="Gujja S."/>
            <person name="Hansen M."/>
            <person name="Howarth C."/>
            <person name="Imamovic A."/>
            <person name="Larimer J."/>
            <person name="Martinez D."/>
            <person name="Murphy C."/>
            <person name="Pearson M.D."/>
            <person name="Persinoti G."/>
            <person name="Poon T."/>
            <person name="Priest M."/>
            <person name="Roberts A.D."/>
            <person name="Saif S."/>
            <person name="Shea T.D."/>
            <person name="Sykes S.N."/>
            <person name="Wortman J."/>
            <person name="Nusbaum C."/>
            <person name="Birren B."/>
        </authorList>
    </citation>
    <scope>NUCLEOTIDE SEQUENCE [LARGE SCALE GENOMIC DNA]</scope>
    <source>
        <strain evidence="2 3">CBS 452.61</strain>
    </source>
</reference>
<dbReference type="AlphaFoldDB" id="A0A022XS15"/>
<proteinExistence type="predicted"/>
<accession>A0A022XS15</accession>
<dbReference type="Gene3D" id="1.20.1440.110">
    <property type="entry name" value="acylaminoacyl peptidase"/>
    <property type="match status" value="1"/>
</dbReference>
<dbReference type="OrthoDB" id="249703at2759"/>
<dbReference type="EMBL" id="KK208857">
    <property type="protein sequence ID" value="EZF73530.1"/>
    <property type="molecule type" value="Genomic_DNA"/>
</dbReference>
<name>A0A022XS15_TRISD</name>
<keyword evidence="1" id="KW-0732">Signal</keyword>
<dbReference type="InterPro" id="IPR036412">
    <property type="entry name" value="HAD-like_sf"/>
</dbReference>
<evidence type="ECO:0008006" key="4">
    <source>
        <dbReference type="Google" id="ProtNLM"/>
    </source>
</evidence>
<gene>
    <name evidence="2" type="ORF">H105_04587</name>
</gene>
<dbReference type="InterPro" id="IPR050261">
    <property type="entry name" value="FrsA_esterase"/>
</dbReference>
<dbReference type="Gene3D" id="3.40.50.1000">
    <property type="entry name" value="HAD superfamily/HAD-like"/>
    <property type="match status" value="1"/>
</dbReference>